<sequence>MYLAPDFRVKRIQVLGVLFSTSLFRKPIPPTAIGRGHPAENSLRDARPETNR</sequence>
<evidence type="ECO:0000313" key="3">
    <source>
        <dbReference type="Proteomes" id="UP000006742"/>
    </source>
</evidence>
<dbReference type="AlphaFoldDB" id="D6ZIJ8"/>
<evidence type="ECO:0000256" key="1">
    <source>
        <dbReference type="SAM" id="MobiDB-lite"/>
    </source>
</evidence>
<dbReference type="KEGG" id="mcu:HMPREF0573_10228"/>
<feature type="region of interest" description="Disordered" evidence="1">
    <location>
        <begin position="29"/>
        <end position="52"/>
    </location>
</feature>
<dbReference type="HOGENOM" id="CLU_3081917_0_0_11"/>
<name>D6ZIJ8_MOBCV</name>
<evidence type="ECO:0000313" key="2">
    <source>
        <dbReference type="EMBL" id="ADI66547.1"/>
    </source>
</evidence>
<protein>
    <submittedName>
        <fullName evidence="2">Uncharacterized protein</fullName>
    </submittedName>
</protein>
<organism evidence="2 3">
    <name type="scientific">Mobiluncus curtisii (strain ATCC 43063 / DSM 2711 / V125)</name>
    <name type="common">Falcivibrio vaginalis</name>
    <dbReference type="NCBI Taxonomy" id="548479"/>
    <lineage>
        <taxon>Bacteria</taxon>
        <taxon>Bacillati</taxon>
        <taxon>Actinomycetota</taxon>
        <taxon>Actinomycetes</taxon>
        <taxon>Actinomycetales</taxon>
        <taxon>Actinomycetaceae</taxon>
        <taxon>Mobiluncus</taxon>
    </lineage>
</organism>
<proteinExistence type="predicted"/>
<keyword evidence="3" id="KW-1185">Reference proteome</keyword>
<accession>D6ZIJ8</accession>
<dbReference type="Proteomes" id="UP000006742">
    <property type="component" value="Chromosome"/>
</dbReference>
<gene>
    <name evidence="2" type="ordered locus">HMPREF0573_10228</name>
</gene>
<reference evidence="3" key="1">
    <citation type="submission" date="2010-03" db="EMBL/GenBank/DDBJ databases">
        <title>Complete sequence of Mobiluncus curtisii ATCC 43063.</title>
        <authorList>
            <person name="Muzny D."/>
            <person name="Qin X."/>
            <person name="Deng J."/>
            <person name="Jiang H."/>
            <person name="Liu Y."/>
            <person name="Qu J."/>
            <person name="Song X.-Z."/>
            <person name="Zhang L."/>
            <person name="Thornton R."/>
            <person name="Coyle M."/>
            <person name="Francisco L."/>
            <person name="Jackson L."/>
            <person name="Javaid M."/>
            <person name="Korchina V."/>
            <person name="Kovar C."/>
            <person name="Mata R."/>
            <person name="Mathew T."/>
            <person name="Ngo R."/>
            <person name="Nguyen L."/>
            <person name="Nguyen N."/>
            <person name="Okwuonu G."/>
            <person name="Ongeri F."/>
            <person name="Pham C."/>
            <person name="Simmons D."/>
            <person name="Wilczek-Boney K."/>
            <person name="Hale W."/>
            <person name="Jakkamsetti A."/>
            <person name="Pham P."/>
            <person name="Ruth R."/>
            <person name="San Lucas F."/>
            <person name="Warren J."/>
            <person name="Zhang J."/>
            <person name="Zhao Z."/>
            <person name="Zhou C."/>
            <person name="Zhu D."/>
            <person name="Lee S."/>
            <person name="Bess C."/>
            <person name="Blankenburg K."/>
            <person name="Forbes L."/>
            <person name="Fu Q."/>
            <person name="Gubbala S."/>
            <person name="Hirani K."/>
            <person name="Jayaseelan J.C."/>
            <person name="Lara F."/>
            <person name="Munidasa M."/>
            <person name="Palculict T."/>
            <person name="Patil S."/>
            <person name="Pu L.-L."/>
            <person name="Saada N."/>
            <person name="Tang L."/>
            <person name="Weissenberger G."/>
            <person name="Zhu Y."/>
            <person name="Hemphill L."/>
            <person name="Shang Y."/>
            <person name="Youmans B."/>
            <person name="Ayvaz T."/>
            <person name="Ross M."/>
            <person name="Santibanez J."/>
            <person name="Aqrawi P."/>
            <person name="Gross S."/>
            <person name="Joshi V."/>
            <person name="Fowler G."/>
            <person name="Nazareth L."/>
            <person name="Reid J."/>
            <person name="Worley K."/>
            <person name="Petrosino J."/>
            <person name="Highlander S."/>
            <person name="Gibbs R."/>
            <person name="Gibbs R."/>
        </authorList>
    </citation>
    <scope>NUCLEOTIDE SEQUENCE [LARGE SCALE GENOMIC DNA]</scope>
    <source>
        <strain evidence="3">ATCC 43063 / DSM 2711 / V125</strain>
    </source>
</reference>
<dbReference type="EMBL" id="CP001992">
    <property type="protein sequence ID" value="ADI66547.1"/>
    <property type="molecule type" value="Genomic_DNA"/>
</dbReference>
<feature type="compositionally biased region" description="Basic and acidic residues" evidence="1">
    <location>
        <begin position="42"/>
        <end position="52"/>
    </location>
</feature>